<dbReference type="EMBL" id="JASZ02000037">
    <property type="protein sequence ID" value="OWK97177.1"/>
    <property type="molecule type" value="Genomic_DNA"/>
</dbReference>
<name>A0A246B6Z4_9FLAO</name>
<accession>A0A246B6Z4</accession>
<keyword evidence="1" id="KW-0732">Signal</keyword>
<dbReference type="Gene3D" id="2.40.160.60">
    <property type="entry name" value="Outer membrane protein transport protein (OMPP1/FadL/TodX)"/>
    <property type="match status" value="1"/>
</dbReference>
<comment type="caution">
    <text evidence="2">The sequence shown here is derived from an EMBL/GenBank/DDBJ whole genome shotgun (WGS) entry which is preliminary data.</text>
</comment>
<sequence>MKKFFIGVVLGLFFLITPSAFAQTQIDSLKTVENPLNTEKNLQFGLGFGLNFVGGTSVSLSPNLTYRLNDKMSAGAGLLFNYNAVKDLQTTTTIGANAIFNYYPVEKLLTTAEFAEMHVNRNNKVTSVKDDFWDSALFLGVGYQLTPKISVGGKYNLLYDKDKSVYSSPFVPFVNISF</sequence>
<dbReference type="SUPFAM" id="SSF56935">
    <property type="entry name" value="Porins"/>
    <property type="match status" value="1"/>
</dbReference>
<feature type="chain" id="PRO_5011310255" description="Alpha-ketoglutarate decarboxylase" evidence="1">
    <location>
        <begin position="23"/>
        <end position="178"/>
    </location>
</feature>
<keyword evidence="3" id="KW-1185">Reference proteome</keyword>
<evidence type="ECO:0000313" key="3">
    <source>
        <dbReference type="Proteomes" id="UP000197587"/>
    </source>
</evidence>
<organism evidence="2 3">
    <name type="scientific">Kaistella haifensis DSM 19056</name>
    <dbReference type="NCBI Taxonomy" id="1450526"/>
    <lineage>
        <taxon>Bacteria</taxon>
        <taxon>Pseudomonadati</taxon>
        <taxon>Bacteroidota</taxon>
        <taxon>Flavobacteriia</taxon>
        <taxon>Flavobacteriales</taxon>
        <taxon>Weeksellaceae</taxon>
        <taxon>Chryseobacterium group</taxon>
        <taxon>Kaistella</taxon>
    </lineage>
</organism>
<evidence type="ECO:0008006" key="4">
    <source>
        <dbReference type="Google" id="ProtNLM"/>
    </source>
</evidence>
<dbReference type="AlphaFoldDB" id="A0A246B6Z4"/>
<evidence type="ECO:0000313" key="2">
    <source>
        <dbReference type="EMBL" id="OWK97177.1"/>
    </source>
</evidence>
<protein>
    <recommendedName>
        <fullName evidence="4">Alpha-ketoglutarate decarboxylase</fullName>
    </recommendedName>
</protein>
<dbReference type="Proteomes" id="UP000197587">
    <property type="component" value="Unassembled WGS sequence"/>
</dbReference>
<evidence type="ECO:0000256" key="1">
    <source>
        <dbReference type="SAM" id="SignalP"/>
    </source>
</evidence>
<proteinExistence type="predicted"/>
<gene>
    <name evidence="2" type="ORF">AP75_12625</name>
</gene>
<feature type="signal peptide" evidence="1">
    <location>
        <begin position="1"/>
        <end position="22"/>
    </location>
</feature>
<reference evidence="2 3" key="1">
    <citation type="submission" date="2017-05" db="EMBL/GenBank/DDBJ databases">
        <title>Genome of Chryseobacterium haifense.</title>
        <authorList>
            <person name="Newman J.D."/>
        </authorList>
    </citation>
    <scope>NUCLEOTIDE SEQUENCE [LARGE SCALE GENOMIC DNA]</scope>
    <source>
        <strain evidence="2 3">DSM 19056</strain>
    </source>
</reference>
<dbReference type="RefSeq" id="WP_051872563.1">
    <property type="nucleotide sequence ID" value="NZ_JASZ02000037.1"/>
</dbReference>